<evidence type="ECO:0000256" key="1">
    <source>
        <dbReference type="ARBA" id="ARBA00022729"/>
    </source>
</evidence>
<dbReference type="PANTHER" id="PTHR36710">
    <property type="entry name" value="PECTINESTERASE INHIBITOR-LIKE"/>
    <property type="match status" value="1"/>
</dbReference>
<evidence type="ECO:0000313" key="7">
    <source>
        <dbReference type="Proteomes" id="UP000585474"/>
    </source>
</evidence>
<keyword evidence="7" id="KW-1185">Reference proteome</keyword>
<organism evidence="6 7">
    <name type="scientific">Actinidia rufa</name>
    <dbReference type="NCBI Taxonomy" id="165716"/>
    <lineage>
        <taxon>Eukaryota</taxon>
        <taxon>Viridiplantae</taxon>
        <taxon>Streptophyta</taxon>
        <taxon>Embryophyta</taxon>
        <taxon>Tracheophyta</taxon>
        <taxon>Spermatophyta</taxon>
        <taxon>Magnoliopsida</taxon>
        <taxon>eudicotyledons</taxon>
        <taxon>Gunneridae</taxon>
        <taxon>Pentapetalae</taxon>
        <taxon>asterids</taxon>
        <taxon>Ericales</taxon>
        <taxon>Actinidiaceae</taxon>
        <taxon>Actinidia</taxon>
    </lineage>
</organism>
<evidence type="ECO:0000256" key="4">
    <source>
        <dbReference type="SAM" id="SignalP"/>
    </source>
</evidence>
<proteinExistence type="inferred from homology"/>
<dbReference type="FunFam" id="1.20.140.40:FF:000008">
    <property type="entry name" value="Invertase/pectin methylesterase inhibitor family protein"/>
    <property type="match status" value="1"/>
</dbReference>
<gene>
    <name evidence="6" type="ORF">Acr_01g0011950</name>
</gene>
<dbReference type="NCBIfam" id="TIGR01614">
    <property type="entry name" value="PME_inhib"/>
    <property type="match status" value="1"/>
</dbReference>
<evidence type="ECO:0000259" key="5">
    <source>
        <dbReference type="SMART" id="SM00856"/>
    </source>
</evidence>
<accession>A0A7J0E5D2</accession>
<dbReference type="AlphaFoldDB" id="A0A7J0E5D2"/>
<comment type="similarity">
    <text evidence="3">Belongs to the PMEI family.</text>
</comment>
<dbReference type="Proteomes" id="UP000585474">
    <property type="component" value="Unassembled WGS sequence"/>
</dbReference>
<evidence type="ECO:0000313" key="6">
    <source>
        <dbReference type="EMBL" id="GFY81386.1"/>
    </source>
</evidence>
<dbReference type="SUPFAM" id="SSF101148">
    <property type="entry name" value="Plant invertase/pectin methylesterase inhibitor"/>
    <property type="match status" value="1"/>
</dbReference>
<evidence type="ECO:0000256" key="2">
    <source>
        <dbReference type="ARBA" id="ARBA00023157"/>
    </source>
</evidence>
<dbReference type="Gene3D" id="1.20.140.40">
    <property type="entry name" value="Invertase/pectin methylesterase inhibitor family protein"/>
    <property type="match status" value="1"/>
</dbReference>
<name>A0A7J0E5D2_9ERIC</name>
<dbReference type="InterPro" id="IPR052421">
    <property type="entry name" value="PCW_Enzyme_Inhibitor"/>
</dbReference>
<sequence length="175" mass="19311">MRISLSMTRMSLLFLFVVFTLNYHSQSDLIADTCKKTEFPEFCISTLRSNRRSASADVNGLARIVFEAGLAKATSTLNKVNLLLKKTTERILKQCLQICANVYDDALDNISQAIENVGSNNSQAVYYASEASINVEDCEESFDEEPNKRKSPLTGDNNVVDQLVNIGAAIVHPIG</sequence>
<dbReference type="EMBL" id="BJWL01000001">
    <property type="protein sequence ID" value="GFY81386.1"/>
    <property type="molecule type" value="Genomic_DNA"/>
</dbReference>
<evidence type="ECO:0000256" key="3">
    <source>
        <dbReference type="ARBA" id="ARBA00038471"/>
    </source>
</evidence>
<feature type="chain" id="PRO_5029718363" description="Pectinesterase inhibitor domain-containing protein" evidence="4">
    <location>
        <begin position="28"/>
        <end position="175"/>
    </location>
</feature>
<feature type="domain" description="Pectinesterase inhibitor" evidence="5">
    <location>
        <begin position="25"/>
        <end position="170"/>
    </location>
</feature>
<dbReference type="PANTHER" id="PTHR36710:SF18">
    <property type="entry name" value="PECTINESTERASE INHIBITOR 5-RELATED"/>
    <property type="match status" value="1"/>
</dbReference>
<comment type="caution">
    <text evidence="6">The sequence shown here is derived from an EMBL/GenBank/DDBJ whole genome shotgun (WGS) entry which is preliminary data.</text>
</comment>
<keyword evidence="2" id="KW-1015">Disulfide bond</keyword>
<dbReference type="GO" id="GO:0046910">
    <property type="term" value="F:pectinesterase inhibitor activity"/>
    <property type="evidence" value="ECO:0007669"/>
    <property type="project" value="UniProtKB-ARBA"/>
</dbReference>
<dbReference type="OrthoDB" id="764172at2759"/>
<dbReference type="Pfam" id="PF04043">
    <property type="entry name" value="PMEI"/>
    <property type="match status" value="1"/>
</dbReference>
<feature type="signal peptide" evidence="4">
    <location>
        <begin position="1"/>
        <end position="27"/>
    </location>
</feature>
<reference evidence="6 7" key="1">
    <citation type="submission" date="2019-07" db="EMBL/GenBank/DDBJ databases">
        <title>De Novo Assembly of kiwifruit Actinidia rufa.</title>
        <authorList>
            <person name="Sugita-Konishi S."/>
            <person name="Sato K."/>
            <person name="Mori E."/>
            <person name="Abe Y."/>
            <person name="Kisaki G."/>
            <person name="Hamano K."/>
            <person name="Suezawa K."/>
            <person name="Otani M."/>
            <person name="Fukuda T."/>
            <person name="Manabe T."/>
            <person name="Gomi K."/>
            <person name="Tabuchi M."/>
            <person name="Akimitsu K."/>
            <person name="Kataoka I."/>
        </authorList>
    </citation>
    <scope>NUCLEOTIDE SEQUENCE [LARGE SCALE GENOMIC DNA]</scope>
    <source>
        <strain evidence="7">cv. Fuchu</strain>
    </source>
</reference>
<dbReference type="SMART" id="SM00856">
    <property type="entry name" value="PMEI"/>
    <property type="match status" value="1"/>
</dbReference>
<protein>
    <recommendedName>
        <fullName evidence="5">Pectinesterase inhibitor domain-containing protein</fullName>
    </recommendedName>
</protein>
<dbReference type="InterPro" id="IPR006501">
    <property type="entry name" value="Pectinesterase_inhib_dom"/>
</dbReference>
<dbReference type="CDD" id="cd14859">
    <property type="entry name" value="PMEI_like"/>
    <property type="match status" value="1"/>
</dbReference>
<dbReference type="InterPro" id="IPR035513">
    <property type="entry name" value="Invertase/methylesterase_inhib"/>
</dbReference>
<keyword evidence="1 4" id="KW-0732">Signal</keyword>